<feature type="compositionally biased region" description="Polar residues" evidence="1">
    <location>
        <begin position="234"/>
        <end position="249"/>
    </location>
</feature>
<sequence length="367" mass="36611">MSTPISGSTVAGLLGALNPQDQSANANRTKTSQAGTTSDAGSLAAAALAAAMQAAASLGQLTQAFGQAAQGASSVDPSTGLREISATSSAQLGSALDQFLVQNGFSQQQADAASQSFVEQLQKGGPVDLNTSFDESTTVATAMSSSYGSTTMSASSVAVNERSGSVSIDFDPTSGKLSISLKEQQISSVTSVTEISGPGAAALPILALQTPNGLLNLLPGQAGRDNGDGKDATNDQNPNALPAGSNSNTISANDAAQVLSQLLAALARPTLHGTDEASNRLSQANKGKDSGSGSTDGVDGADSADNTNNVASSSDQSADEAISVTIGFTQTLSISLLDLNGHGTTIFRRPDGNTGAMSFEPTHVVAA</sequence>
<proteinExistence type="predicted"/>
<feature type="region of interest" description="Disordered" evidence="1">
    <location>
        <begin position="275"/>
        <end position="317"/>
    </location>
</feature>
<accession>A0ABX8UGG9</accession>
<evidence type="ECO:0000313" key="3">
    <source>
        <dbReference type="Proteomes" id="UP000826462"/>
    </source>
</evidence>
<evidence type="ECO:0000256" key="1">
    <source>
        <dbReference type="SAM" id="MobiDB-lite"/>
    </source>
</evidence>
<keyword evidence="3" id="KW-1185">Reference proteome</keyword>
<feature type="region of interest" description="Disordered" evidence="1">
    <location>
        <begin position="1"/>
        <end position="37"/>
    </location>
</feature>
<reference evidence="2 3" key="1">
    <citation type="submission" date="2021-07" db="EMBL/GenBank/DDBJ databases">
        <title>Paraburkholderia edwinii protects Aspergillus sp. from phenazines by acting as a toxin sponge.</title>
        <authorList>
            <person name="Dahlstrom K.M."/>
            <person name="Newman D.K."/>
        </authorList>
    </citation>
    <scope>NUCLEOTIDE SEQUENCE [LARGE SCALE GENOMIC DNA]</scope>
    <source>
        <strain evidence="2 3">Pe01</strain>
    </source>
</reference>
<protein>
    <recommendedName>
        <fullName evidence="4">Flagellar hook-length control protein FliK</fullName>
    </recommendedName>
</protein>
<feature type="compositionally biased region" description="Low complexity" evidence="1">
    <location>
        <begin position="291"/>
        <end position="305"/>
    </location>
</feature>
<dbReference type="Proteomes" id="UP000826462">
    <property type="component" value="Chromosome 1"/>
</dbReference>
<feature type="compositionally biased region" description="Polar residues" evidence="1">
    <location>
        <begin position="19"/>
        <end position="37"/>
    </location>
</feature>
<organism evidence="2 3">
    <name type="scientific">Paraburkholderia edwinii</name>
    <dbReference type="NCBI Taxonomy" id="2861782"/>
    <lineage>
        <taxon>Bacteria</taxon>
        <taxon>Pseudomonadati</taxon>
        <taxon>Pseudomonadota</taxon>
        <taxon>Betaproteobacteria</taxon>
        <taxon>Burkholderiales</taxon>
        <taxon>Burkholderiaceae</taxon>
        <taxon>Paraburkholderia</taxon>
    </lineage>
</organism>
<evidence type="ECO:0008006" key="4">
    <source>
        <dbReference type="Google" id="ProtNLM"/>
    </source>
</evidence>
<dbReference type="RefSeq" id="WP_219796619.1">
    <property type="nucleotide sequence ID" value="NZ_CP080095.1"/>
</dbReference>
<feature type="region of interest" description="Disordered" evidence="1">
    <location>
        <begin position="217"/>
        <end position="249"/>
    </location>
</feature>
<evidence type="ECO:0000313" key="2">
    <source>
        <dbReference type="EMBL" id="QYD67546.1"/>
    </source>
</evidence>
<dbReference type="EMBL" id="CP080095">
    <property type="protein sequence ID" value="QYD67546.1"/>
    <property type="molecule type" value="Genomic_DNA"/>
</dbReference>
<name>A0ABX8UGG9_9BURK</name>
<feature type="compositionally biased region" description="Polar residues" evidence="1">
    <location>
        <begin position="306"/>
        <end position="316"/>
    </location>
</feature>
<gene>
    <name evidence="2" type="ORF">KZJ38_14440</name>
</gene>